<accession>A0AAN6GP06</accession>
<dbReference type="Proteomes" id="UP001176517">
    <property type="component" value="Unassembled WGS sequence"/>
</dbReference>
<evidence type="ECO:0000313" key="2">
    <source>
        <dbReference type="EMBL" id="KAK0543893.1"/>
    </source>
</evidence>
<dbReference type="AlphaFoldDB" id="A0AAN6GP06"/>
<feature type="region of interest" description="Disordered" evidence="1">
    <location>
        <begin position="175"/>
        <end position="347"/>
    </location>
</feature>
<proteinExistence type="predicted"/>
<feature type="compositionally biased region" description="Basic and acidic residues" evidence="1">
    <location>
        <begin position="204"/>
        <end position="219"/>
    </location>
</feature>
<organism evidence="2 3">
    <name type="scientific">Tilletia horrida</name>
    <dbReference type="NCBI Taxonomy" id="155126"/>
    <lineage>
        <taxon>Eukaryota</taxon>
        <taxon>Fungi</taxon>
        <taxon>Dikarya</taxon>
        <taxon>Basidiomycota</taxon>
        <taxon>Ustilaginomycotina</taxon>
        <taxon>Exobasidiomycetes</taxon>
        <taxon>Tilletiales</taxon>
        <taxon>Tilletiaceae</taxon>
        <taxon>Tilletia</taxon>
    </lineage>
</organism>
<protein>
    <submittedName>
        <fullName evidence="2">Uncharacterized protein</fullName>
    </submittedName>
</protein>
<name>A0AAN6GP06_9BASI</name>
<gene>
    <name evidence="2" type="ORF">OC846_006250</name>
</gene>
<dbReference type="EMBL" id="JAPDMZ010000318">
    <property type="protein sequence ID" value="KAK0543893.1"/>
    <property type="molecule type" value="Genomic_DNA"/>
</dbReference>
<feature type="compositionally biased region" description="Polar residues" evidence="1">
    <location>
        <begin position="271"/>
        <end position="283"/>
    </location>
</feature>
<keyword evidence="3" id="KW-1185">Reference proteome</keyword>
<sequence length="510" mass="55473">MSNAHKKLIIKVGRLPDGKWMRKDTVVLYQLLHYDCAAAPQLDQLTLDAALLLFSEANGGEVSEDTLEDPIFHIHGGQAVRASELKCAYVDRESDLVLLKDNEEWLGYLLSEALRVKDAVVPKLVLLAPAEIPSNRSAVTAQNQRLISLTTAAPNGAATPLNGYEHVASIPHASERTFHPHRPSPPVPSLDPSLGPTAYTTRSGEGKQPESRGVQEDVTVRQQPQQDGDLESVAGDVPSSARSETGSFTSHLRKGFSLSSLKGQMRRNGPALNSSEHSFTPFSTGHDRSSSKTSLSSYGAPSMYPDEHNFPYELPFSPDRSTFRSSGTRPRDSDTSSFGPGIGGSSFTASKEKTALLGSNTNKSDADSLHKLAAKIPYDRLEIRTWHYQWPPPLNSNEKTVKPNQHLDAAFVPSKRLAQENKVLLLRAKWAVGASRTDSPLELGSAKDLVQLPIRCLTASDRAYIMHTSDRFFSETASVRSSATTSSAPPKTAPLFEFSNTFGGLGMGRI</sequence>
<evidence type="ECO:0000256" key="1">
    <source>
        <dbReference type="SAM" id="MobiDB-lite"/>
    </source>
</evidence>
<feature type="compositionally biased region" description="Polar residues" evidence="1">
    <location>
        <begin position="240"/>
        <end position="250"/>
    </location>
</feature>
<feature type="compositionally biased region" description="Polar residues" evidence="1">
    <location>
        <begin position="319"/>
        <end position="328"/>
    </location>
</feature>
<evidence type="ECO:0000313" key="3">
    <source>
        <dbReference type="Proteomes" id="UP001176517"/>
    </source>
</evidence>
<comment type="caution">
    <text evidence="2">The sequence shown here is derived from an EMBL/GenBank/DDBJ whole genome shotgun (WGS) entry which is preliminary data.</text>
</comment>
<reference evidence="2" key="1">
    <citation type="journal article" date="2023" name="PhytoFront">
        <title>Draft Genome Resources of Seven Strains of Tilletia horrida, Causal Agent of Kernel Smut of Rice.</title>
        <authorList>
            <person name="Khanal S."/>
            <person name="Antony Babu S."/>
            <person name="Zhou X.G."/>
        </authorList>
    </citation>
    <scope>NUCLEOTIDE SEQUENCE</scope>
    <source>
        <strain evidence="2">TX6</strain>
    </source>
</reference>